<feature type="transmembrane region" description="Helical" evidence="1">
    <location>
        <begin position="139"/>
        <end position="161"/>
    </location>
</feature>
<organism evidence="2 3">
    <name type="scientific">Paraburkholderia bannensis</name>
    <dbReference type="NCBI Taxonomy" id="765414"/>
    <lineage>
        <taxon>Bacteria</taxon>
        <taxon>Pseudomonadati</taxon>
        <taxon>Pseudomonadota</taxon>
        <taxon>Betaproteobacteria</taxon>
        <taxon>Burkholderiales</taxon>
        <taxon>Burkholderiaceae</taxon>
        <taxon>Paraburkholderia</taxon>
    </lineage>
</organism>
<protein>
    <submittedName>
        <fullName evidence="2">Uncharacterized protein</fullName>
    </submittedName>
</protein>
<feature type="transmembrane region" description="Helical" evidence="1">
    <location>
        <begin position="12"/>
        <end position="35"/>
    </location>
</feature>
<keyword evidence="1" id="KW-0812">Transmembrane</keyword>
<dbReference type="RefSeq" id="WP_183728441.1">
    <property type="nucleotide sequence ID" value="NZ_JACHBW010000015.1"/>
</dbReference>
<keyword evidence="3" id="KW-1185">Reference proteome</keyword>
<proteinExistence type="predicted"/>
<reference evidence="2 3" key="1">
    <citation type="submission" date="2020-08" db="EMBL/GenBank/DDBJ databases">
        <title>Above-ground endophytic microbial communities from plants in different locations in the United States.</title>
        <authorList>
            <person name="Frank C."/>
        </authorList>
    </citation>
    <scope>NUCLEOTIDE SEQUENCE [LARGE SCALE GENOMIC DNA]</scope>
    <source>
        <strain evidence="2 3">WP4_2_2</strain>
    </source>
</reference>
<dbReference type="AlphaFoldDB" id="A0A7W9WT85"/>
<feature type="transmembrane region" description="Helical" evidence="1">
    <location>
        <begin position="208"/>
        <end position="229"/>
    </location>
</feature>
<evidence type="ECO:0000313" key="3">
    <source>
        <dbReference type="Proteomes" id="UP000571554"/>
    </source>
</evidence>
<keyword evidence="1" id="KW-0472">Membrane</keyword>
<evidence type="ECO:0000313" key="2">
    <source>
        <dbReference type="EMBL" id="MBB6105075.1"/>
    </source>
</evidence>
<feature type="transmembrane region" description="Helical" evidence="1">
    <location>
        <begin position="111"/>
        <end position="133"/>
    </location>
</feature>
<evidence type="ECO:0000256" key="1">
    <source>
        <dbReference type="SAM" id="Phobius"/>
    </source>
</evidence>
<gene>
    <name evidence="2" type="ORF">F4827_004940</name>
</gene>
<keyword evidence="1" id="KW-1133">Transmembrane helix</keyword>
<dbReference type="Proteomes" id="UP000571554">
    <property type="component" value="Unassembled WGS sequence"/>
</dbReference>
<feature type="transmembrane region" description="Helical" evidence="1">
    <location>
        <begin position="181"/>
        <end position="202"/>
    </location>
</feature>
<feature type="transmembrane region" description="Helical" evidence="1">
    <location>
        <begin position="56"/>
        <end position="76"/>
    </location>
</feature>
<feature type="transmembrane region" description="Helical" evidence="1">
    <location>
        <begin position="82"/>
        <end position="99"/>
    </location>
</feature>
<dbReference type="EMBL" id="JACHBW010000015">
    <property type="protein sequence ID" value="MBB6105075.1"/>
    <property type="molecule type" value="Genomic_DNA"/>
</dbReference>
<name>A0A7W9WT85_9BURK</name>
<accession>A0A7W9WT85</accession>
<comment type="caution">
    <text evidence="2">The sequence shown here is derived from an EMBL/GenBank/DDBJ whole genome shotgun (WGS) entry which is preliminary data.</text>
</comment>
<sequence>MPEPLADAAIALGGAMLFAWFACAFAQFAALVSGWRRRVPLRAKPSCARQVAPPRRAAFAILLALLATAVPGVLAALFDESVAVVTAAETGALFGLSLAARSEIMLWKRAIAAWGCALGLVTMCVSMLFLLLHGEPTRVALYVCAILGAMGFGAGAAAFHFAHDTRAISRLRISSSRTERVLYFLALALIFTLGAGIGLSSASKEFDVSALAAGSVLAAALGVCWMGGARRRWRVSGIRINAAPPDASKRSAQSRWSTVPDAWLVAACGPCACEPTNFDDWIAVYQPPPTAAWPPIHHASRDFSRRRRRSSRRIAADH</sequence>